<dbReference type="RefSeq" id="YP_009551821.1">
    <property type="nucleotide sequence ID" value="NC_040539.1"/>
</dbReference>
<name>A0A2Z5U793_9GAMA</name>
<evidence type="ECO:0000313" key="3">
    <source>
        <dbReference type="Proteomes" id="UP000289908"/>
    </source>
</evidence>
<accession>A0A2Z5U793</accession>
<feature type="transmembrane region" description="Helical" evidence="1">
    <location>
        <begin position="198"/>
        <end position="216"/>
    </location>
</feature>
<dbReference type="Gene3D" id="1.20.1070.10">
    <property type="entry name" value="Rhodopsin 7-helix transmembrane proteins"/>
    <property type="match status" value="1"/>
</dbReference>
<feature type="transmembrane region" description="Helical" evidence="1">
    <location>
        <begin position="270"/>
        <end position="288"/>
    </location>
</feature>
<dbReference type="EMBL" id="LC333428">
    <property type="protein sequence ID" value="BBB06460.1"/>
    <property type="molecule type" value="Genomic_DNA"/>
</dbReference>
<dbReference type="OrthoDB" id="16102at10239"/>
<keyword evidence="1" id="KW-1133">Transmembrane helix</keyword>
<dbReference type="Proteomes" id="UP000289908">
    <property type="component" value="Segment"/>
</dbReference>
<feature type="transmembrane region" description="Helical" evidence="1">
    <location>
        <begin position="71"/>
        <end position="90"/>
    </location>
</feature>
<keyword evidence="1" id="KW-0812">Transmembrane</keyword>
<proteinExistence type="predicted"/>
<dbReference type="GeneID" id="41701515"/>
<organism evidence="2">
    <name type="scientific">Rhinolophus gammaherpesvirus 1</name>
    <dbReference type="NCBI Taxonomy" id="2054179"/>
    <lineage>
        <taxon>Viruses</taxon>
        <taxon>Duplodnaviria</taxon>
        <taxon>Heunggongvirae</taxon>
        <taxon>Peploviricota</taxon>
        <taxon>Herviviricetes</taxon>
        <taxon>Herpesvirales</taxon>
        <taxon>Orthoherpesviridae</taxon>
        <taxon>Gammaherpesvirinae</taxon>
        <taxon>Percavirus</taxon>
        <taxon>Percavirus rhinolophidgamma1</taxon>
    </lineage>
</organism>
<gene>
    <name evidence="2" type="primary">ORF14</name>
</gene>
<feature type="transmembrane region" description="Helical" evidence="1">
    <location>
        <begin position="102"/>
        <end position="124"/>
    </location>
</feature>
<keyword evidence="3" id="KW-1185">Reference proteome</keyword>
<dbReference type="InterPro" id="IPR058024">
    <property type="entry name" value="BILF1-like"/>
</dbReference>
<feature type="transmembrane region" description="Helical" evidence="1">
    <location>
        <begin position="144"/>
        <end position="164"/>
    </location>
</feature>
<dbReference type="KEGG" id="vg:41701515"/>
<sequence length="336" mass="37927">MDPRTHADNYTRPIGYDFPMSDNNIFSTCYTFNNPKIIPYGTAVECVFLCVVLYMVYIFAIKTRFRPSSNIWLFCGCCLIILWICTKISQDYIDPAFKFKCVITENMVIFCSLFGSSLNVGMCVDRCRAVYSCMSGGTMSPTKICLYTCVMGFVCLLVICGNVVEMTSQEVEVYNSSFTGCFNAATHEAYNIKNILKMLINSIFVIVVVTSTMLTVKKIMSTNLRKKVSICVNVILVTLPITFIWLVSIYYSYWEVRKKIFCPKLPAGNIFIYLSSLPMLLMLLVYLFTGENLKKSFNTESKNPSISLTSVLCGTFPLTSGVKRDSRTPTELISSK</sequence>
<dbReference type="Pfam" id="PF25732">
    <property type="entry name" value="BILF1"/>
    <property type="match status" value="1"/>
</dbReference>
<reference evidence="2" key="1">
    <citation type="submission" date="2017-11" db="EMBL/GenBank/DDBJ databases">
        <title>Complete genome of Rhinolophus gammaherpesvirus-1.</title>
        <authorList>
            <person name="Maeda K."/>
            <person name="Noguchi K."/>
        </authorList>
    </citation>
    <scope>NUCLEOTIDE SEQUENCE [LARGE SCALE GENOMIC DNA]</scope>
    <source>
        <strain evidence="2">BV1</strain>
    </source>
</reference>
<keyword evidence="1" id="KW-0472">Membrane</keyword>
<feature type="transmembrane region" description="Helical" evidence="1">
    <location>
        <begin position="228"/>
        <end position="250"/>
    </location>
</feature>
<evidence type="ECO:0000256" key="1">
    <source>
        <dbReference type="SAM" id="Phobius"/>
    </source>
</evidence>
<evidence type="ECO:0000313" key="2">
    <source>
        <dbReference type="EMBL" id="BBB06460.1"/>
    </source>
</evidence>
<protein>
    <submittedName>
        <fullName evidence="2">Uncharacterized protein</fullName>
    </submittedName>
</protein>
<feature type="transmembrane region" description="Helical" evidence="1">
    <location>
        <begin position="37"/>
        <end position="59"/>
    </location>
</feature>